<dbReference type="Proteomes" id="UP000737018">
    <property type="component" value="Unassembled WGS sequence"/>
</dbReference>
<sequence length="132" mass="15824">MVGRKIGSSEGRANQQMRKAKNSDDRGERWRRRINRPISLSSFDENQMVWLSITFKQRHRSSASPTEIQKFRHQFTGDQHSLYHEWDHDKYLKKLDETLELLKNWVQGRTNVKSFQRPASTHSETRIRAHYK</sequence>
<dbReference type="EMBL" id="JRKL02007129">
    <property type="protein sequence ID" value="KAF3948074.1"/>
    <property type="molecule type" value="Genomic_DNA"/>
</dbReference>
<comment type="caution">
    <text evidence="2">The sequence shown here is derived from an EMBL/GenBank/DDBJ whole genome shotgun (WGS) entry which is preliminary data.</text>
</comment>
<evidence type="ECO:0000256" key="1">
    <source>
        <dbReference type="SAM" id="MobiDB-lite"/>
    </source>
</evidence>
<proteinExistence type="predicted"/>
<protein>
    <submittedName>
        <fullName evidence="2">Uncharacterized protein</fullName>
    </submittedName>
</protein>
<gene>
    <name evidence="2" type="ORF">CMV_025880</name>
</gene>
<organism evidence="2 3">
    <name type="scientific">Castanea mollissima</name>
    <name type="common">Chinese chestnut</name>
    <dbReference type="NCBI Taxonomy" id="60419"/>
    <lineage>
        <taxon>Eukaryota</taxon>
        <taxon>Viridiplantae</taxon>
        <taxon>Streptophyta</taxon>
        <taxon>Embryophyta</taxon>
        <taxon>Tracheophyta</taxon>
        <taxon>Spermatophyta</taxon>
        <taxon>Magnoliopsida</taxon>
        <taxon>eudicotyledons</taxon>
        <taxon>Gunneridae</taxon>
        <taxon>Pentapetalae</taxon>
        <taxon>rosids</taxon>
        <taxon>fabids</taxon>
        <taxon>Fagales</taxon>
        <taxon>Fagaceae</taxon>
        <taxon>Castanea</taxon>
    </lineage>
</organism>
<reference evidence="2" key="1">
    <citation type="submission" date="2020-03" db="EMBL/GenBank/DDBJ databases">
        <title>Castanea mollissima Vanexum genome sequencing.</title>
        <authorList>
            <person name="Staton M."/>
        </authorList>
    </citation>
    <scope>NUCLEOTIDE SEQUENCE</scope>
    <source>
        <tissue evidence="2">Leaf</tissue>
    </source>
</reference>
<dbReference type="AlphaFoldDB" id="A0A8J4VG82"/>
<evidence type="ECO:0000313" key="3">
    <source>
        <dbReference type="Proteomes" id="UP000737018"/>
    </source>
</evidence>
<evidence type="ECO:0000313" key="2">
    <source>
        <dbReference type="EMBL" id="KAF3948074.1"/>
    </source>
</evidence>
<keyword evidence="3" id="KW-1185">Reference proteome</keyword>
<accession>A0A8J4VG82</accession>
<feature type="region of interest" description="Disordered" evidence="1">
    <location>
        <begin position="1"/>
        <end position="30"/>
    </location>
</feature>
<name>A0A8J4VG82_9ROSI</name>